<sequence length="105" mass="11462">MQLPMANNNARCFQMYLNKTFRKTASLVANSCKAIALLATPKLSNGVVEISFEFGRHLGMAFQLIDDVLNFVGNHQDLGKPAKGSDMELGIATGPVLFAAQRVNY</sequence>
<evidence type="ECO:0000256" key="1">
    <source>
        <dbReference type="ARBA" id="ARBA00001946"/>
    </source>
</evidence>
<dbReference type="InterPro" id="IPR000092">
    <property type="entry name" value="Polyprenyl_synt"/>
</dbReference>
<protein>
    <recommendedName>
        <fullName evidence="9">Polyprenyl synthetase</fullName>
    </recommendedName>
</protein>
<reference evidence="7" key="1">
    <citation type="submission" date="2018-11" db="EMBL/GenBank/DDBJ databases">
        <authorList>
            <consortium name="Pathogen Informatics"/>
        </authorList>
    </citation>
    <scope>NUCLEOTIDE SEQUENCE</scope>
</reference>
<dbReference type="InterPro" id="IPR008949">
    <property type="entry name" value="Isoprenoid_synthase_dom_sf"/>
</dbReference>
<dbReference type="InterPro" id="IPR033749">
    <property type="entry name" value="Polyprenyl_synt_CS"/>
</dbReference>
<dbReference type="SUPFAM" id="SSF48576">
    <property type="entry name" value="Terpenoid synthases"/>
    <property type="match status" value="1"/>
</dbReference>
<dbReference type="PANTHER" id="PTHR12001:SF69">
    <property type="entry name" value="ALL TRANS-POLYPRENYL-DIPHOSPHATE SYNTHASE PDSS1"/>
    <property type="match status" value="1"/>
</dbReference>
<dbReference type="GO" id="GO:0046872">
    <property type="term" value="F:metal ion binding"/>
    <property type="evidence" value="ECO:0007669"/>
    <property type="project" value="UniProtKB-KW"/>
</dbReference>
<name>A0A448XA14_9PLAT</name>
<evidence type="ECO:0000256" key="2">
    <source>
        <dbReference type="ARBA" id="ARBA00006706"/>
    </source>
</evidence>
<dbReference type="EMBL" id="CAAALY010128885">
    <property type="protein sequence ID" value="VEL31985.1"/>
    <property type="molecule type" value="Genomic_DNA"/>
</dbReference>
<keyword evidence="4" id="KW-0479">Metal-binding</keyword>
<dbReference type="Proteomes" id="UP000784294">
    <property type="component" value="Unassembled WGS sequence"/>
</dbReference>
<organism evidence="7 8">
    <name type="scientific">Protopolystoma xenopodis</name>
    <dbReference type="NCBI Taxonomy" id="117903"/>
    <lineage>
        <taxon>Eukaryota</taxon>
        <taxon>Metazoa</taxon>
        <taxon>Spiralia</taxon>
        <taxon>Lophotrochozoa</taxon>
        <taxon>Platyhelminthes</taxon>
        <taxon>Monogenea</taxon>
        <taxon>Polyopisthocotylea</taxon>
        <taxon>Polystomatidea</taxon>
        <taxon>Polystomatidae</taxon>
        <taxon>Protopolystoma</taxon>
    </lineage>
</organism>
<dbReference type="GO" id="GO:0008299">
    <property type="term" value="P:isoprenoid biosynthetic process"/>
    <property type="evidence" value="ECO:0007669"/>
    <property type="project" value="UniProtKB-KW"/>
</dbReference>
<gene>
    <name evidence="7" type="ORF">PXEA_LOCUS25425</name>
</gene>
<dbReference type="GO" id="GO:1990234">
    <property type="term" value="C:transferase complex"/>
    <property type="evidence" value="ECO:0007669"/>
    <property type="project" value="TreeGrafter"/>
</dbReference>
<comment type="similarity">
    <text evidence="2">Belongs to the FPP/GGPP synthase family.</text>
</comment>
<evidence type="ECO:0000256" key="4">
    <source>
        <dbReference type="ARBA" id="ARBA00022723"/>
    </source>
</evidence>
<evidence type="ECO:0000256" key="5">
    <source>
        <dbReference type="ARBA" id="ARBA00022842"/>
    </source>
</evidence>
<dbReference type="Pfam" id="PF00348">
    <property type="entry name" value="polyprenyl_synt"/>
    <property type="match status" value="1"/>
</dbReference>
<dbReference type="Gene3D" id="1.10.600.10">
    <property type="entry name" value="Farnesyl Diphosphate Synthase"/>
    <property type="match status" value="1"/>
</dbReference>
<dbReference type="OrthoDB" id="9927103at2759"/>
<keyword evidence="8" id="KW-1185">Reference proteome</keyword>
<evidence type="ECO:0000313" key="7">
    <source>
        <dbReference type="EMBL" id="VEL31985.1"/>
    </source>
</evidence>
<proteinExistence type="inferred from homology"/>
<evidence type="ECO:0000256" key="6">
    <source>
        <dbReference type="ARBA" id="ARBA00023229"/>
    </source>
</evidence>
<evidence type="ECO:0000256" key="3">
    <source>
        <dbReference type="ARBA" id="ARBA00022679"/>
    </source>
</evidence>
<keyword evidence="3" id="KW-0808">Transferase</keyword>
<dbReference type="PANTHER" id="PTHR12001">
    <property type="entry name" value="GERANYLGERANYL PYROPHOSPHATE SYNTHASE"/>
    <property type="match status" value="1"/>
</dbReference>
<evidence type="ECO:0000313" key="8">
    <source>
        <dbReference type="Proteomes" id="UP000784294"/>
    </source>
</evidence>
<comment type="caution">
    <text evidence="7">The sequence shown here is derived from an EMBL/GenBank/DDBJ whole genome shotgun (WGS) entry which is preliminary data.</text>
</comment>
<dbReference type="AlphaFoldDB" id="A0A448XA14"/>
<dbReference type="PROSITE" id="PS00444">
    <property type="entry name" value="POLYPRENYL_SYNTHASE_2"/>
    <property type="match status" value="1"/>
</dbReference>
<evidence type="ECO:0008006" key="9">
    <source>
        <dbReference type="Google" id="ProtNLM"/>
    </source>
</evidence>
<dbReference type="GO" id="GO:0006744">
    <property type="term" value="P:ubiquinone biosynthetic process"/>
    <property type="evidence" value="ECO:0007669"/>
    <property type="project" value="TreeGrafter"/>
</dbReference>
<keyword evidence="5" id="KW-0460">Magnesium</keyword>
<comment type="cofactor">
    <cofactor evidence="1">
        <name>Mg(2+)</name>
        <dbReference type="ChEBI" id="CHEBI:18420"/>
    </cofactor>
</comment>
<dbReference type="GO" id="GO:0004659">
    <property type="term" value="F:prenyltransferase activity"/>
    <property type="evidence" value="ECO:0007669"/>
    <property type="project" value="InterPro"/>
</dbReference>
<keyword evidence="6" id="KW-0414">Isoprene biosynthesis</keyword>
<accession>A0A448XA14</accession>